<dbReference type="InterPro" id="IPR050194">
    <property type="entry name" value="Glycosyltransferase_grp1"/>
</dbReference>
<accession>A0A1H5NBH6</accession>
<gene>
    <name evidence="3" type="ORF">SAMN04488034_10438</name>
</gene>
<reference evidence="3 4" key="1">
    <citation type="submission" date="2016-10" db="EMBL/GenBank/DDBJ databases">
        <authorList>
            <person name="de Groot N.N."/>
        </authorList>
    </citation>
    <scope>NUCLEOTIDE SEQUENCE [LARGE SCALE GENOMIC DNA]</scope>
    <source>
        <strain evidence="3 4">DSM 23553</strain>
    </source>
</reference>
<dbReference type="PANTHER" id="PTHR45947:SF15">
    <property type="entry name" value="TEICHURONIC ACID BIOSYNTHESIS GLYCOSYLTRANSFERASE TUAC-RELATED"/>
    <property type="match status" value="1"/>
</dbReference>
<keyword evidence="3" id="KW-0808">Transferase</keyword>
<dbReference type="AlphaFoldDB" id="A0A1H5NBH6"/>
<feature type="domain" description="Glycosyl transferase family 1" evidence="1">
    <location>
        <begin position="184"/>
        <end position="355"/>
    </location>
</feature>
<evidence type="ECO:0000259" key="1">
    <source>
        <dbReference type="Pfam" id="PF00534"/>
    </source>
</evidence>
<dbReference type="Pfam" id="PF00534">
    <property type="entry name" value="Glycos_transf_1"/>
    <property type="match status" value="1"/>
</dbReference>
<dbReference type="OrthoDB" id="502646at2"/>
<evidence type="ECO:0000313" key="3">
    <source>
        <dbReference type="EMBL" id="SEE98864.1"/>
    </source>
</evidence>
<evidence type="ECO:0000259" key="2">
    <source>
        <dbReference type="Pfam" id="PF13439"/>
    </source>
</evidence>
<dbReference type="Pfam" id="PF13439">
    <property type="entry name" value="Glyco_transf_4"/>
    <property type="match status" value="1"/>
</dbReference>
<sequence>MHLAFLTSEYPHPRTGPAAGIGTSIKNMAEAMAEKDIRISVFIYGQHENDIFTEGGIKFHLIRQQKFRFLGWYLHRKFLQNYLNKYIAVDCIDALEAPDWTGITAFMSLRCPLVIRMNGSDTYFCHLEKRPQKKKNFWFEKMALHGAEHLLSVSRFTAEETKRLFGVRREINIIPNSIDAKTFQSKTQEYTPNRILYFGSIIRKKGVLELPGIFQEVLKKAPEAELVLVGKDVKDRNTGRSTKELMEKEFSPEALKRVKWRGPMPYDRVLKEIAQAHVVVLPSFAEALPMTWIEAMAMEKALVTSDIGWAKEVMIDGETGFTVDPKEHEQYAAKILRLLKDPSLTKKMGKAARERVLEKFSTEVVVEKNITFYEGVVSGQRTEDGI</sequence>
<organism evidence="3 4">
    <name type="scientific">Salinimicrobium catena</name>
    <dbReference type="NCBI Taxonomy" id="390640"/>
    <lineage>
        <taxon>Bacteria</taxon>
        <taxon>Pseudomonadati</taxon>
        <taxon>Bacteroidota</taxon>
        <taxon>Flavobacteriia</taxon>
        <taxon>Flavobacteriales</taxon>
        <taxon>Flavobacteriaceae</taxon>
        <taxon>Salinimicrobium</taxon>
    </lineage>
</organism>
<dbReference type="InterPro" id="IPR028098">
    <property type="entry name" value="Glyco_trans_4-like_N"/>
</dbReference>
<dbReference type="STRING" id="390640.SAMN04488034_10438"/>
<feature type="domain" description="Glycosyltransferase subfamily 4-like N-terminal" evidence="2">
    <location>
        <begin position="20"/>
        <end position="180"/>
    </location>
</feature>
<dbReference type="GO" id="GO:0016757">
    <property type="term" value="F:glycosyltransferase activity"/>
    <property type="evidence" value="ECO:0007669"/>
    <property type="project" value="InterPro"/>
</dbReference>
<evidence type="ECO:0000313" key="4">
    <source>
        <dbReference type="Proteomes" id="UP000199448"/>
    </source>
</evidence>
<dbReference type="EMBL" id="FNUG01000004">
    <property type="protein sequence ID" value="SEE98864.1"/>
    <property type="molecule type" value="Genomic_DNA"/>
</dbReference>
<dbReference type="SUPFAM" id="SSF53756">
    <property type="entry name" value="UDP-Glycosyltransferase/glycogen phosphorylase"/>
    <property type="match status" value="1"/>
</dbReference>
<dbReference type="PANTHER" id="PTHR45947">
    <property type="entry name" value="SULFOQUINOVOSYL TRANSFERASE SQD2"/>
    <property type="match status" value="1"/>
</dbReference>
<dbReference type="CDD" id="cd03801">
    <property type="entry name" value="GT4_PimA-like"/>
    <property type="match status" value="1"/>
</dbReference>
<dbReference type="InterPro" id="IPR001296">
    <property type="entry name" value="Glyco_trans_1"/>
</dbReference>
<dbReference type="RefSeq" id="WP_093113329.1">
    <property type="nucleotide sequence ID" value="NZ_FNGG01000004.1"/>
</dbReference>
<proteinExistence type="predicted"/>
<dbReference type="Proteomes" id="UP000199448">
    <property type="component" value="Unassembled WGS sequence"/>
</dbReference>
<dbReference type="Gene3D" id="3.40.50.2000">
    <property type="entry name" value="Glycogen Phosphorylase B"/>
    <property type="match status" value="2"/>
</dbReference>
<keyword evidence="4" id="KW-1185">Reference proteome</keyword>
<name>A0A1H5NBH6_9FLAO</name>
<protein>
    <submittedName>
        <fullName evidence="3">Glycosyltransferase involved in cell wall bisynthesis</fullName>
    </submittedName>
</protein>